<dbReference type="AlphaFoldDB" id="A0A8S1WJB4"/>
<accession>A0A8S1WJB4</accession>
<dbReference type="OMA" id="NSWALGY"/>
<feature type="transmembrane region" description="Helical" evidence="1">
    <location>
        <begin position="631"/>
        <end position="650"/>
    </location>
</feature>
<evidence type="ECO:0008006" key="4">
    <source>
        <dbReference type="Google" id="ProtNLM"/>
    </source>
</evidence>
<dbReference type="Proteomes" id="UP000683925">
    <property type="component" value="Unassembled WGS sequence"/>
</dbReference>
<dbReference type="EMBL" id="CAJJDP010000093">
    <property type="protein sequence ID" value="CAD8188941.1"/>
    <property type="molecule type" value="Genomic_DNA"/>
</dbReference>
<keyword evidence="1" id="KW-0812">Transmembrane</keyword>
<evidence type="ECO:0000313" key="2">
    <source>
        <dbReference type="EMBL" id="CAD8188941.1"/>
    </source>
</evidence>
<keyword evidence="1" id="KW-1133">Transmembrane helix</keyword>
<feature type="transmembrane region" description="Helical" evidence="1">
    <location>
        <begin position="671"/>
        <end position="688"/>
    </location>
</feature>
<feature type="transmembrane region" description="Helical" evidence="1">
    <location>
        <begin position="694"/>
        <end position="720"/>
    </location>
</feature>
<name>A0A8S1WJB4_PAROT</name>
<gene>
    <name evidence="2" type="ORF">POCTA_138.1.T0940014</name>
</gene>
<feature type="transmembrane region" description="Helical" evidence="1">
    <location>
        <begin position="579"/>
        <end position="596"/>
    </location>
</feature>
<reference evidence="2" key="1">
    <citation type="submission" date="2021-01" db="EMBL/GenBank/DDBJ databases">
        <authorList>
            <consortium name="Genoscope - CEA"/>
            <person name="William W."/>
        </authorList>
    </citation>
    <scope>NUCLEOTIDE SEQUENCE</scope>
</reference>
<keyword evidence="1" id="KW-0472">Membrane</keyword>
<feature type="transmembrane region" description="Helical" evidence="1">
    <location>
        <begin position="608"/>
        <end position="625"/>
    </location>
</feature>
<evidence type="ECO:0000256" key="1">
    <source>
        <dbReference type="SAM" id="Phobius"/>
    </source>
</evidence>
<organism evidence="2 3">
    <name type="scientific">Paramecium octaurelia</name>
    <dbReference type="NCBI Taxonomy" id="43137"/>
    <lineage>
        <taxon>Eukaryota</taxon>
        <taxon>Sar</taxon>
        <taxon>Alveolata</taxon>
        <taxon>Ciliophora</taxon>
        <taxon>Intramacronucleata</taxon>
        <taxon>Oligohymenophorea</taxon>
        <taxon>Peniculida</taxon>
        <taxon>Parameciidae</taxon>
        <taxon>Paramecium</taxon>
    </lineage>
</organism>
<comment type="caution">
    <text evidence="2">The sequence shown here is derived from an EMBL/GenBank/DDBJ whole genome shotgun (WGS) entry which is preliminary data.</text>
</comment>
<dbReference type="OrthoDB" id="308006at2759"/>
<evidence type="ECO:0000313" key="3">
    <source>
        <dbReference type="Proteomes" id="UP000683925"/>
    </source>
</evidence>
<protein>
    <recommendedName>
        <fullName evidence="4">Transmembrane protein</fullName>
    </recommendedName>
</protein>
<proteinExistence type="predicted"/>
<feature type="transmembrane region" description="Helical" evidence="1">
    <location>
        <begin position="450"/>
        <end position="473"/>
    </location>
</feature>
<feature type="transmembrane region" description="Helical" evidence="1">
    <location>
        <begin position="424"/>
        <end position="443"/>
    </location>
</feature>
<keyword evidence="3" id="KW-1185">Reference proteome</keyword>
<sequence length="932" mass="110027">MNQHTIIDCIIIFDENDDIPFQIELEDQKSKQHHVFPLSLDKFGILEFISQTQQLQFLKKIEYMKKYIDFVRQPLIETQKISNLEDCLPDQIFGPKSLQPNAGSYGFQKGFRTQNKSQNQEQRTSLPGSNVAILIYQNEDFQSLTQQMQVYSKPETKIKPIIIINGKSAFKKLMLSNEQVFLNFYQTKYIPFHQKFKSSTNHCIYFQITDQNGYYFVFANELSKLDLIRWIYQGILKLIQPKFVTIASSNEVFSQDINILQLFEILAKETKYFGIQCLKKLSYKGRFWNNQQGNFADIAFKIDSMFKIKQFHNPLSCIYQWERIQPIVDDYIRKVANEYIDNSWALGYNSILPRLMNEHSGKELKVITQCIVEQKFKINQFETVFNQFCQYKKNINDQLRKCRFHLFRNVFQWVFSKIQVFHNYFAISICFFFSFQCPYQLIYNLLEKSVGYTALAVALPILYSINIVLFLLLTQLYHFNDKIIEKGYSQEIALMAQKNEKQEFKFKSLASSNIDILFIQESNEQSKFDIEVQEDEYIQMETKEIENKYRDNNELFFLYKFPQLKYISLYVGYILETQNYLDFGVVVFIYANLILVHGKNFINEESEFEIALWAMVLITFLYQLITKRLGIVWLFVRFSMISYFWQFFQLPKKATSAKQRINEKRKLGSQLLLNFILFYVFIAIESYYNYCGYILIGLFGYLAIVDIIIGFFQFTQFLCYSSSIPKEKNQIWEGNLIDGISQILNNKIHLEANNQLFEMTRKLVAETTEGKKQQQLMMQTQLMNDKDYINLTNTIKLQLKDELSKKYNINQIDLNQISKLTDQVITRQIQLHLKEQQNQLKQTQEINQQKVQQNQNDQLQQQQQQQLQSYQNSQVNYNLLNSVKKSDIKNGVTVNQIVSDINKGSLLESNPHIGSLLESNKNIGGQFGQAKQ</sequence>